<evidence type="ECO:0000313" key="4">
    <source>
        <dbReference type="WBParaSite" id="Hba_12509"/>
    </source>
</evidence>
<dbReference type="GO" id="GO:0007528">
    <property type="term" value="P:neuromuscular junction development"/>
    <property type="evidence" value="ECO:0007669"/>
    <property type="project" value="TreeGrafter"/>
</dbReference>
<evidence type="ECO:0000256" key="2">
    <source>
        <dbReference type="SAM" id="MobiDB-lite"/>
    </source>
</evidence>
<dbReference type="AlphaFoldDB" id="A0A1I7X4X0"/>
<feature type="region of interest" description="Disordered" evidence="2">
    <location>
        <begin position="225"/>
        <end position="252"/>
    </location>
</feature>
<protein>
    <submittedName>
        <fullName evidence="4">Uncharacterized protein</fullName>
    </submittedName>
</protein>
<dbReference type="PANTHER" id="PTHR12587:SF14">
    <property type="entry name" value="AT31531P"/>
    <property type="match status" value="1"/>
</dbReference>
<dbReference type="PANTHER" id="PTHR12587">
    <property type="entry name" value="LAR INTERACTING PROTEIN LIP -RELATED PROTEIN"/>
    <property type="match status" value="1"/>
</dbReference>
<dbReference type="InterPro" id="IPR029515">
    <property type="entry name" value="Liprin"/>
</dbReference>
<accession>A0A1I7X4X0</accession>
<evidence type="ECO:0000256" key="1">
    <source>
        <dbReference type="ARBA" id="ARBA00022737"/>
    </source>
</evidence>
<evidence type="ECO:0000313" key="3">
    <source>
        <dbReference type="Proteomes" id="UP000095283"/>
    </source>
</evidence>
<dbReference type="Proteomes" id="UP000095283">
    <property type="component" value="Unplaced"/>
</dbReference>
<dbReference type="GO" id="GO:0048786">
    <property type="term" value="C:presynaptic active zone"/>
    <property type="evidence" value="ECO:0007669"/>
    <property type="project" value="TreeGrafter"/>
</dbReference>
<name>A0A1I7X4X0_HETBA</name>
<keyword evidence="1" id="KW-0677">Repeat</keyword>
<sequence>MHQRILFCPQLIGTFISNAYSTHLCRNKSNSENFLASRFVFLDIFSDQEMEKLRHAVQRLMVDNEQKSIQITNLRNALDEQERSRSQQDDLYLAPRWEKDHPYDLNTQIRRILLEEPSEPMTHSSSFPVSLCSSTVPSNVRSTVQHSWSQEGTPRHLLHPARTTLRNDALSYRSPSSPAARQLAAELDELRRIGTEMHSNQSYSSASLPRGMGNKVKLLETNIESDDEITRGHNSTGASQSSVREVKPLRRDRTRSSLRNLFSKLTRSTSQDQNGSAFRRGSAASNINNSLLLFQIIKKGFSLTRKRAKNEIYLDPEELLCPVTINHKYPTVRYINNILF</sequence>
<feature type="compositionally biased region" description="Polar residues" evidence="2">
    <location>
        <begin position="232"/>
        <end position="243"/>
    </location>
</feature>
<proteinExistence type="predicted"/>
<keyword evidence="3" id="KW-1185">Reference proteome</keyword>
<organism evidence="3 4">
    <name type="scientific">Heterorhabditis bacteriophora</name>
    <name type="common">Entomopathogenic nematode worm</name>
    <dbReference type="NCBI Taxonomy" id="37862"/>
    <lineage>
        <taxon>Eukaryota</taxon>
        <taxon>Metazoa</taxon>
        <taxon>Ecdysozoa</taxon>
        <taxon>Nematoda</taxon>
        <taxon>Chromadorea</taxon>
        <taxon>Rhabditida</taxon>
        <taxon>Rhabditina</taxon>
        <taxon>Rhabditomorpha</taxon>
        <taxon>Strongyloidea</taxon>
        <taxon>Heterorhabditidae</taxon>
        <taxon>Heterorhabditis</taxon>
    </lineage>
</organism>
<dbReference type="WBParaSite" id="Hba_12509">
    <property type="protein sequence ID" value="Hba_12509"/>
    <property type="gene ID" value="Hba_12509"/>
</dbReference>
<reference evidence="4" key="1">
    <citation type="submission" date="2016-11" db="UniProtKB">
        <authorList>
            <consortium name="WormBaseParasite"/>
        </authorList>
    </citation>
    <scope>IDENTIFICATION</scope>
</reference>